<accession>E1Z4Q9</accession>
<dbReference type="GO" id="GO:0071108">
    <property type="term" value="P:protein K48-linked deubiquitination"/>
    <property type="evidence" value="ECO:0007669"/>
    <property type="project" value="TreeGrafter"/>
</dbReference>
<feature type="domain" description="MINDY deubiquitinase" evidence="2">
    <location>
        <begin position="5"/>
        <end position="504"/>
    </location>
</feature>
<feature type="region of interest" description="Disordered" evidence="1">
    <location>
        <begin position="560"/>
        <end position="621"/>
    </location>
</feature>
<dbReference type="OrthoDB" id="10261212at2759"/>
<dbReference type="AlphaFoldDB" id="E1Z4Q9"/>
<name>E1Z4Q9_CHLVA</name>
<feature type="region of interest" description="Disordered" evidence="1">
    <location>
        <begin position="170"/>
        <end position="230"/>
    </location>
</feature>
<feature type="compositionally biased region" description="Low complexity" evidence="1">
    <location>
        <begin position="205"/>
        <end position="219"/>
    </location>
</feature>
<evidence type="ECO:0000313" key="4">
    <source>
        <dbReference type="Proteomes" id="UP000008141"/>
    </source>
</evidence>
<dbReference type="STRING" id="554065.E1Z4Q9"/>
<dbReference type="GO" id="GO:0005829">
    <property type="term" value="C:cytosol"/>
    <property type="evidence" value="ECO:0007669"/>
    <property type="project" value="TreeGrafter"/>
</dbReference>
<feature type="region of interest" description="Disordered" evidence="1">
    <location>
        <begin position="389"/>
        <end position="412"/>
    </location>
</feature>
<dbReference type="RefSeq" id="XP_005851200.1">
    <property type="nucleotide sequence ID" value="XM_005851138.1"/>
</dbReference>
<dbReference type="InterPro" id="IPR007518">
    <property type="entry name" value="MINDY"/>
</dbReference>
<dbReference type="InParanoid" id="E1Z4Q9"/>
<dbReference type="GO" id="GO:0004843">
    <property type="term" value="F:cysteine-type deubiquitinase activity"/>
    <property type="evidence" value="ECO:0007669"/>
    <property type="project" value="InterPro"/>
</dbReference>
<dbReference type="EMBL" id="GL433836">
    <property type="protein sequence ID" value="EFN59098.1"/>
    <property type="molecule type" value="Genomic_DNA"/>
</dbReference>
<organism evidence="4">
    <name type="scientific">Chlorella variabilis</name>
    <name type="common">Green alga</name>
    <dbReference type="NCBI Taxonomy" id="554065"/>
    <lineage>
        <taxon>Eukaryota</taxon>
        <taxon>Viridiplantae</taxon>
        <taxon>Chlorophyta</taxon>
        <taxon>core chlorophytes</taxon>
        <taxon>Trebouxiophyceae</taxon>
        <taxon>Chlorellales</taxon>
        <taxon>Chlorellaceae</taxon>
        <taxon>Chlorella clade</taxon>
        <taxon>Chlorella</taxon>
    </lineage>
</organism>
<evidence type="ECO:0000313" key="3">
    <source>
        <dbReference type="EMBL" id="EFN59098.1"/>
    </source>
</evidence>
<dbReference type="Pfam" id="PF04424">
    <property type="entry name" value="MINDY_DUB"/>
    <property type="match status" value="1"/>
</dbReference>
<feature type="compositionally biased region" description="Low complexity" evidence="1">
    <location>
        <begin position="594"/>
        <end position="605"/>
    </location>
</feature>
<dbReference type="GO" id="GO:0016807">
    <property type="term" value="F:cysteine-type carboxypeptidase activity"/>
    <property type="evidence" value="ECO:0007669"/>
    <property type="project" value="TreeGrafter"/>
</dbReference>
<dbReference type="InterPro" id="IPR033979">
    <property type="entry name" value="MINDY_domain"/>
</dbReference>
<feature type="region of interest" description="Disordered" evidence="1">
    <location>
        <begin position="312"/>
        <end position="340"/>
    </location>
</feature>
<dbReference type="eggNOG" id="KOG2427">
    <property type="taxonomic scope" value="Eukaryota"/>
</dbReference>
<reference evidence="3 4" key="1">
    <citation type="journal article" date="2010" name="Plant Cell">
        <title>The Chlorella variabilis NC64A genome reveals adaptation to photosymbiosis, coevolution with viruses, and cryptic sex.</title>
        <authorList>
            <person name="Blanc G."/>
            <person name="Duncan G."/>
            <person name="Agarkova I."/>
            <person name="Borodovsky M."/>
            <person name="Gurnon J."/>
            <person name="Kuo A."/>
            <person name="Lindquist E."/>
            <person name="Lucas S."/>
            <person name="Pangilinan J."/>
            <person name="Polle J."/>
            <person name="Salamov A."/>
            <person name="Terry A."/>
            <person name="Yamada T."/>
            <person name="Dunigan D.D."/>
            <person name="Grigoriev I.V."/>
            <person name="Claverie J.M."/>
            <person name="Van Etten J.L."/>
        </authorList>
    </citation>
    <scope>NUCLEOTIDE SEQUENCE [LARGE SCALE GENOMIC DNA]</scope>
    <source>
        <strain evidence="3 4">NC64A</strain>
    </source>
</reference>
<keyword evidence="4" id="KW-1185">Reference proteome</keyword>
<protein>
    <recommendedName>
        <fullName evidence="2">MINDY deubiquitinase domain-containing protein</fullName>
    </recommendedName>
</protein>
<dbReference type="GO" id="GO:1990380">
    <property type="term" value="F:K48-linked deubiquitinase activity"/>
    <property type="evidence" value="ECO:0007669"/>
    <property type="project" value="InterPro"/>
</dbReference>
<dbReference type="PANTHER" id="PTHR18063">
    <property type="entry name" value="NF-E2 INDUCIBLE PROTEIN"/>
    <property type="match status" value="1"/>
</dbReference>
<evidence type="ECO:0000259" key="2">
    <source>
        <dbReference type="Pfam" id="PF04424"/>
    </source>
</evidence>
<proteinExistence type="predicted"/>
<feature type="compositionally biased region" description="Gly residues" evidence="1">
    <location>
        <begin position="261"/>
        <end position="271"/>
    </location>
</feature>
<dbReference type="Proteomes" id="UP000008141">
    <property type="component" value="Unassembled WGS sequence"/>
</dbReference>
<dbReference type="PANTHER" id="PTHR18063:SF6">
    <property type="entry name" value="UBIQUITIN CARBOXYL-TERMINAL HYDROLASE"/>
    <property type="match status" value="1"/>
</dbReference>
<feature type="region of interest" description="Disordered" evidence="1">
    <location>
        <begin position="251"/>
        <end position="271"/>
    </location>
</feature>
<dbReference type="GO" id="GO:0071944">
    <property type="term" value="C:cell periphery"/>
    <property type="evidence" value="ECO:0007669"/>
    <property type="project" value="TreeGrafter"/>
</dbReference>
<gene>
    <name evidence="3" type="ORF">CHLNCDRAFT_137880</name>
</gene>
<dbReference type="KEGG" id="cvr:CHLNCDRAFT_137880"/>
<dbReference type="FunCoup" id="E1Z4Q9">
    <property type="interactions" value="1013"/>
</dbReference>
<sequence>MAEASHKVKTITFRGRRVPIMLQDVNGPCPLLAIANVLLLRNQLQLPPGVGEVSQGRLVEMVAGLLLDANSLEGGAGVSEEHAASLQQNLADVIGLLPQLCTGIDVNPRFTDTRGFEFTREAAVFDLLDIQLVHGWLVDPQDEATAAAVGSRSYNELVVRLVTALGSSATPKQLTPTASLRGAHQFGAGEGLTPRGSGLGGTGGAPAPAAAAEQQGGPAAGPPQQQPQQQPRINAGMLSAALRDTLHVAAPASAAQREGEGGGGGGGGGVLAGDGSCASSMLSMPTSDSMHSMHSVVNRMLTDIVSDAFTATPTASRSTGQVALPGGTPAGGEEEEATSVLQQPGLVELRLEVAEEEGEGAEGAFQVQPAAAAAAAPAAAAAMAAAASGAGQGAGTPPGQPPAGGSRGGSPGEAAVREALLVQQFLEGSGSQLTYHGLLALHEGLRPNQLAVFFRNNHFNTLYKGPNDQLFILAADEGFQFESDVVWEALDSVDGDTQLVGADFRPFRPHASQQEARERQAAAQDADWAAAAAAAAAAGGDTHDADLALAMQLQAEEEERVRLEQQRRQQQLARQQEEQRRQGQPLPSQRRPSSAESGGSSGAAAAKKKKEKKSSSDCCIQ</sequence>
<dbReference type="GeneID" id="17358401"/>
<dbReference type="OMA" id="EYTENQQ"/>
<evidence type="ECO:0000256" key="1">
    <source>
        <dbReference type="SAM" id="MobiDB-lite"/>
    </source>
</evidence>
<feature type="compositionally biased region" description="Polar residues" evidence="1">
    <location>
        <begin position="312"/>
        <end position="321"/>
    </location>
</feature>